<feature type="domain" description="Endonuclease/exonuclease/phosphatase" evidence="1">
    <location>
        <begin position="8"/>
        <end position="270"/>
    </location>
</feature>
<keyword evidence="3" id="KW-1185">Reference proteome</keyword>
<reference evidence="2 3" key="1">
    <citation type="submission" date="2015-09" db="EMBL/GenBank/DDBJ databases">
        <authorList>
            <person name="Jackson K.R."/>
            <person name="Lunt B.L."/>
            <person name="Fisher J.N.B."/>
            <person name="Gardner A.V."/>
            <person name="Bailey M.E."/>
            <person name="Deus L.M."/>
            <person name="Earl A.S."/>
            <person name="Gibby P.D."/>
            <person name="Hartmann K.A."/>
            <person name="Liu J.E."/>
            <person name="Manci A.M."/>
            <person name="Nielsen D.A."/>
            <person name="Solomon M.B."/>
            <person name="Breakwell D.P."/>
            <person name="Burnett S.H."/>
            <person name="Grose J.H."/>
        </authorList>
    </citation>
    <scope>NUCLEOTIDE SEQUENCE [LARGE SCALE GENOMIC DNA]</scope>
    <source>
        <strain evidence="2 3">CECT 7799</strain>
    </source>
</reference>
<evidence type="ECO:0000313" key="2">
    <source>
        <dbReference type="EMBL" id="CUH39427.1"/>
    </source>
</evidence>
<proteinExistence type="predicted"/>
<dbReference type="EMBL" id="CYPR01000142">
    <property type="protein sequence ID" value="CUH39427.1"/>
    <property type="molecule type" value="Genomic_DNA"/>
</dbReference>
<dbReference type="RefSeq" id="WP_055663617.1">
    <property type="nucleotide sequence ID" value="NZ_CYPR01000142.1"/>
</dbReference>
<dbReference type="STRING" id="313367.JSE7799_02154"/>
<evidence type="ECO:0000259" key="1">
    <source>
        <dbReference type="Pfam" id="PF03372"/>
    </source>
</evidence>
<organism evidence="2 3">
    <name type="scientific">Jannaschia seosinensis</name>
    <dbReference type="NCBI Taxonomy" id="313367"/>
    <lineage>
        <taxon>Bacteria</taxon>
        <taxon>Pseudomonadati</taxon>
        <taxon>Pseudomonadota</taxon>
        <taxon>Alphaproteobacteria</taxon>
        <taxon>Rhodobacterales</taxon>
        <taxon>Roseobacteraceae</taxon>
        <taxon>Jannaschia</taxon>
    </lineage>
</organism>
<name>A0A0M7B9G4_9RHOB</name>
<sequence>MIHHLRSGRDDQAEAALAVIAAAEADVILLLDVDWDLDGVGLAALAARLEEMGQSYPYRIALRPNSGTPSGFDLDGNGTDHEARDALGYGWFTGDSGLALLSRLPIGDVRDLSATLWADRPDAANLMPEGAHAVVPLATTAQWVVPIRMGETEITLVTMAAGTPVFDGPEDRNGLRNREELAFVAELVADAAAPLVLGRANLDPERGEGHLEAIRALLEHPKLRDPRPERPGGGLETVAWNGPGHMRVDYVLPPRIAQVAGSGVIWPEDGSALAQAVAEAGSGRLVWVDLSVP</sequence>
<dbReference type="InterPro" id="IPR036691">
    <property type="entry name" value="Endo/exonu/phosph_ase_sf"/>
</dbReference>
<gene>
    <name evidence="2" type="ORF">JSE7799_02154</name>
</gene>
<dbReference type="Pfam" id="PF03372">
    <property type="entry name" value="Exo_endo_phos"/>
    <property type="match status" value="1"/>
</dbReference>
<dbReference type="GO" id="GO:0003824">
    <property type="term" value="F:catalytic activity"/>
    <property type="evidence" value="ECO:0007669"/>
    <property type="project" value="InterPro"/>
</dbReference>
<evidence type="ECO:0000313" key="3">
    <source>
        <dbReference type="Proteomes" id="UP000049455"/>
    </source>
</evidence>
<dbReference type="Gene3D" id="3.60.10.10">
    <property type="entry name" value="Endonuclease/exonuclease/phosphatase"/>
    <property type="match status" value="1"/>
</dbReference>
<dbReference type="SUPFAM" id="SSF56219">
    <property type="entry name" value="DNase I-like"/>
    <property type="match status" value="1"/>
</dbReference>
<dbReference type="Proteomes" id="UP000049455">
    <property type="component" value="Unassembled WGS sequence"/>
</dbReference>
<dbReference type="AlphaFoldDB" id="A0A0M7B9G4"/>
<accession>A0A0M7B9G4</accession>
<dbReference type="InterPro" id="IPR005135">
    <property type="entry name" value="Endo/exonuclease/phosphatase"/>
</dbReference>
<protein>
    <recommendedName>
        <fullName evidence="1">Endonuclease/exonuclease/phosphatase domain-containing protein</fullName>
    </recommendedName>
</protein>